<gene>
    <name evidence="7" type="ORF">IAA37_00890</name>
</gene>
<dbReference type="GO" id="GO:0004560">
    <property type="term" value="F:alpha-L-fucosidase activity"/>
    <property type="evidence" value="ECO:0007669"/>
    <property type="project" value="InterPro"/>
</dbReference>
<feature type="domain" description="Glycoside hydrolase family 29 N-terminal" evidence="6">
    <location>
        <begin position="67"/>
        <end position="351"/>
    </location>
</feature>
<evidence type="ECO:0000313" key="8">
    <source>
        <dbReference type="Proteomes" id="UP000823877"/>
    </source>
</evidence>
<dbReference type="InterPro" id="IPR017853">
    <property type="entry name" value="GH"/>
</dbReference>
<protein>
    <recommendedName>
        <fullName evidence="2">alpha-L-fucosidase</fullName>
        <ecNumber evidence="2">3.2.1.51</ecNumber>
    </recommendedName>
</protein>
<dbReference type="EMBL" id="DWXN01000002">
    <property type="protein sequence ID" value="HJB74215.1"/>
    <property type="molecule type" value="Genomic_DNA"/>
</dbReference>
<evidence type="ECO:0000256" key="1">
    <source>
        <dbReference type="ARBA" id="ARBA00007951"/>
    </source>
</evidence>
<keyword evidence="5" id="KW-0326">Glycosidase</keyword>
<dbReference type="PANTHER" id="PTHR10030">
    <property type="entry name" value="ALPHA-L-FUCOSIDASE"/>
    <property type="match status" value="1"/>
</dbReference>
<keyword evidence="3" id="KW-0732">Signal</keyword>
<dbReference type="AlphaFoldDB" id="A0A9D2MG83"/>
<evidence type="ECO:0000259" key="6">
    <source>
        <dbReference type="Pfam" id="PF01120"/>
    </source>
</evidence>
<comment type="caution">
    <text evidence="7">The sequence shown here is derived from an EMBL/GenBank/DDBJ whole genome shotgun (WGS) entry which is preliminary data.</text>
</comment>
<name>A0A9D2MG83_9FIRM</name>
<sequence>MKNPFESNWTNDNNGVPLHSPEVDRLISVLPSKRQQRLAEKPFYLFMHFGMNTATGREWGVGNEKVTDFTIKKINAAQWIKCAQSSGATGIILTCKHHDGFCLWPSDYTSFSVKYSDFEGDIVKMVSDECRKAGLDFGVYLSPWDMHEPTYGTPDYNDYFCNQLTELLTNYGAISEVWFDGAKGADAKAFEYDWQRYYKLIRELQPDANIAVCGPDIRWVGNEGGKTRKSEFSVVPSYLKMAETVAEKSQHAESDAGGMKKRTSTDEDLGSRDLLKNCPEICWYPAEVDVSIRKGWFYSKKTNFTVKSAKKLFNIYLNSVGNNCTLLLNVPPSDKGTIHINDAVALRSLGNKIEELYSKPVLVEKFGMLKETDGMLDFTFDSEKKLKYVILKEDIRYSQRVEAFDIFLKKENGNYVHVYSGTVIGSCKIATLKGKKCTGARVIIRQSRSAPVLSEIGFYE</sequence>
<evidence type="ECO:0000313" key="7">
    <source>
        <dbReference type="EMBL" id="HJB74215.1"/>
    </source>
</evidence>
<dbReference type="SUPFAM" id="SSF51445">
    <property type="entry name" value="(Trans)glycosidases"/>
    <property type="match status" value="1"/>
</dbReference>
<evidence type="ECO:0000256" key="2">
    <source>
        <dbReference type="ARBA" id="ARBA00012662"/>
    </source>
</evidence>
<keyword evidence="4" id="KW-0378">Hydrolase</keyword>
<dbReference type="InterPro" id="IPR057739">
    <property type="entry name" value="Glyco_hydro_29_N"/>
</dbReference>
<reference evidence="7" key="2">
    <citation type="submission" date="2021-04" db="EMBL/GenBank/DDBJ databases">
        <authorList>
            <person name="Gilroy R."/>
        </authorList>
    </citation>
    <scope>NUCLEOTIDE SEQUENCE</scope>
    <source>
        <strain evidence="7">CHK188-16595</strain>
    </source>
</reference>
<dbReference type="Proteomes" id="UP000823877">
    <property type="component" value="Unassembled WGS sequence"/>
</dbReference>
<dbReference type="Gene3D" id="2.60.120.260">
    <property type="entry name" value="Galactose-binding domain-like"/>
    <property type="match status" value="1"/>
</dbReference>
<evidence type="ECO:0000256" key="4">
    <source>
        <dbReference type="ARBA" id="ARBA00022801"/>
    </source>
</evidence>
<dbReference type="GO" id="GO:0006004">
    <property type="term" value="P:fucose metabolic process"/>
    <property type="evidence" value="ECO:0007669"/>
    <property type="project" value="TreeGrafter"/>
</dbReference>
<comment type="similarity">
    <text evidence="1">Belongs to the glycosyl hydrolase 29 family.</text>
</comment>
<evidence type="ECO:0000256" key="5">
    <source>
        <dbReference type="ARBA" id="ARBA00023295"/>
    </source>
</evidence>
<reference evidence="7" key="1">
    <citation type="journal article" date="2021" name="PeerJ">
        <title>Extensive microbial diversity within the chicken gut microbiome revealed by metagenomics and culture.</title>
        <authorList>
            <person name="Gilroy R."/>
            <person name="Ravi A."/>
            <person name="Getino M."/>
            <person name="Pursley I."/>
            <person name="Horton D.L."/>
            <person name="Alikhan N.F."/>
            <person name="Baker D."/>
            <person name="Gharbi K."/>
            <person name="Hall N."/>
            <person name="Watson M."/>
            <person name="Adriaenssens E.M."/>
            <person name="Foster-Nyarko E."/>
            <person name="Jarju S."/>
            <person name="Secka A."/>
            <person name="Antonio M."/>
            <person name="Oren A."/>
            <person name="Chaudhuri R.R."/>
            <person name="La Ragione R."/>
            <person name="Hildebrand F."/>
            <person name="Pallen M.J."/>
        </authorList>
    </citation>
    <scope>NUCLEOTIDE SEQUENCE</scope>
    <source>
        <strain evidence="7">CHK188-16595</strain>
    </source>
</reference>
<dbReference type="Gene3D" id="3.20.20.80">
    <property type="entry name" value="Glycosidases"/>
    <property type="match status" value="1"/>
</dbReference>
<organism evidence="7 8">
    <name type="scientific">Candidatus Eubacterium faecale</name>
    <dbReference type="NCBI Taxonomy" id="2838568"/>
    <lineage>
        <taxon>Bacteria</taxon>
        <taxon>Bacillati</taxon>
        <taxon>Bacillota</taxon>
        <taxon>Clostridia</taxon>
        <taxon>Eubacteriales</taxon>
        <taxon>Eubacteriaceae</taxon>
        <taxon>Eubacterium</taxon>
    </lineage>
</organism>
<evidence type="ECO:0000256" key="3">
    <source>
        <dbReference type="ARBA" id="ARBA00022729"/>
    </source>
</evidence>
<dbReference type="SMART" id="SM00812">
    <property type="entry name" value="Alpha_L_fucos"/>
    <property type="match status" value="1"/>
</dbReference>
<dbReference type="EC" id="3.2.1.51" evidence="2"/>
<dbReference type="GO" id="GO:0005764">
    <property type="term" value="C:lysosome"/>
    <property type="evidence" value="ECO:0007669"/>
    <property type="project" value="TreeGrafter"/>
</dbReference>
<dbReference type="Pfam" id="PF01120">
    <property type="entry name" value="Alpha_L_fucos"/>
    <property type="match status" value="1"/>
</dbReference>
<dbReference type="GO" id="GO:0016139">
    <property type="term" value="P:glycoside catabolic process"/>
    <property type="evidence" value="ECO:0007669"/>
    <property type="project" value="TreeGrafter"/>
</dbReference>
<dbReference type="InterPro" id="IPR000933">
    <property type="entry name" value="Glyco_hydro_29"/>
</dbReference>
<accession>A0A9D2MG83</accession>
<dbReference type="PANTHER" id="PTHR10030:SF37">
    <property type="entry name" value="ALPHA-L-FUCOSIDASE-RELATED"/>
    <property type="match status" value="1"/>
</dbReference>
<proteinExistence type="inferred from homology"/>